<feature type="transmembrane region" description="Helical" evidence="2">
    <location>
        <begin position="34"/>
        <end position="59"/>
    </location>
</feature>
<sequence length="334" mass="34780">MSFQDDPGQRWGNPQWAPQPAAGEPSRLGGQRTALTVLLAIIAVVSVLSIAAYAGRIGYVDEVLESGSIDRAAAEDADGFVAVGEILWVLLMLAIAPVFIVWQYRHAKNARLLGSQDGGVASPGWAIGGWFIPLANFVIPAINLFGNARHSTTSAERRGPAIVPVWAVCWGLAAALDRGAQASIPDELSSDYLDRLRTADTLSLAANVGYIAAAVLAVVMVRTLTTRQEAALATRMTSIGHQQPYASWPAAPPGAQYGQQPYGQPGYGQQPYGQPAYGPPPAGPPYGQPAPPYGQPQPGPNPPPSPFAPSDPPPNADGPAAPPAPPPPVPPPAP</sequence>
<keyword evidence="2" id="KW-0812">Transmembrane</keyword>
<feature type="compositionally biased region" description="Pro residues" evidence="1">
    <location>
        <begin position="277"/>
        <end position="334"/>
    </location>
</feature>
<keyword evidence="2" id="KW-1133">Transmembrane helix</keyword>
<dbReference type="RefSeq" id="WP_069115351.1">
    <property type="nucleotide sequence ID" value="NZ_FNUC01000004.1"/>
</dbReference>
<evidence type="ECO:0000313" key="4">
    <source>
        <dbReference type="EMBL" id="SEF17460.1"/>
    </source>
</evidence>
<dbReference type="AlphaFoldDB" id="A0A1H5PUC8"/>
<keyword evidence="2" id="KW-0472">Membrane</keyword>
<reference evidence="5" key="1">
    <citation type="submission" date="2016-10" db="EMBL/GenBank/DDBJ databases">
        <authorList>
            <person name="Varghese N."/>
            <person name="Submissions S."/>
        </authorList>
    </citation>
    <scope>NUCLEOTIDE SEQUENCE [LARGE SCALE GENOMIC DNA]</scope>
    <source>
        <strain evidence="5">DSM 45237</strain>
    </source>
</reference>
<protein>
    <recommendedName>
        <fullName evidence="3">DUF4328 domain-containing protein</fullName>
    </recommendedName>
</protein>
<feature type="compositionally biased region" description="Low complexity" evidence="1">
    <location>
        <begin position="253"/>
        <end position="276"/>
    </location>
</feature>
<feature type="transmembrane region" description="Helical" evidence="2">
    <location>
        <begin position="202"/>
        <end position="221"/>
    </location>
</feature>
<feature type="region of interest" description="Disordered" evidence="1">
    <location>
        <begin position="244"/>
        <end position="334"/>
    </location>
</feature>
<dbReference type="STRING" id="561176.SAMN04488561_5881"/>
<dbReference type="Pfam" id="PF14219">
    <property type="entry name" value="DUF4328"/>
    <property type="match status" value="1"/>
</dbReference>
<feature type="transmembrane region" description="Helical" evidence="2">
    <location>
        <begin position="124"/>
        <end position="146"/>
    </location>
</feature>
<dbReference type="EMBL" id="FNUC01000004">
    <property type="protein sequence ID" value="SEF17460.1"/>
    <property type="molecule type" value="Genomic_DNA"/>
</dbReference>
<evidence type="ECO:0000256" key="2">
    <source>
        <dbReference type="SAM" id="Phobius"/>
    </source>
</evidence>
<keyword evidence="5" id="KW-1185">Reference proteome</keyword>
<accession>A0A1H5PUC8</accession>
<dbReference type="OrthoDB" id="4174975at2"/>
<gene>
    <name evidence="4" type="ORF">SAMN04488561_5881</name>
</gene>
<feature type="transmembrane region" description="Helical" evidence="2">
    <location>
        <begin position="80"/>
        <end position="104"/>
    </location>
</feature>
<proteinExistence type="predicted"/>
<name>A0A1H5PUC8_9ACTN</name>
<dbReference type="Proteomes" id="UP000181980">
    <property type="component" value="Unassembled WGS sequence"/>
</dbReference>
<feature type="domain" description="DUF4328" evidence="3">
    <location>
        <begin position="68"/>
        <end position="225"/>
    </location>
</feature>
<evidence type="ECO:0000256" key="1">
    <source>
        <dbReference type="SAM" id="MobiDB-lite"/>
    </source>
</evidence>
<organism evidence="4 5">
    <name type="scientific">Jiangella alba</name>
    <dbReference type="NCBI Taxonomy" id="561176"/>
    <lineage>
        <taxon>Bacteria</taxon>
        <taxon>Bacillati</taxon>
        <taxon>Actinomycetota</taxon>
        <taxon>Actinomycetes</taxon>
        <taxon>Jiangellales</taxon>
        <taxon>Jiangellaceae</taxon>
        <taxon>Jiangella</taxon>
    </lineage>
</organism>
<feature type="region of interest" description="Disordered" evidence="1">
    <location>
        <begin position="1"/>
        <end position="27"/>
    </location>
</feature>
<evidence type="ECO:0000313" key="5">
    <source>
        <dbReference type="Proteomes" id="UP000181980"/>
    </source>
</evidence>
<dbReference type="InterPro" id="IPR025565">
    <property type="entry name" value="DUF4328"/>
</dbReference>
<evidence type="ECO:0000259" key="3">
    <source>
        <dbReference type="Pfam" id="PF14219"/>
    </source>
</evidence>